<accession>A0A172T220</accession>
<dbReference type="KEGG" id="fng:JM64_02875"/>
<name>A0A172T220_FERPE</name>
<dbReference type="EMBL" id="CP011393">
    <property type="protein sequence ID" value="ANE41055.1"/>
    <property type="molecule type" value="Genomic_DNA"/>
</dbReference>
<evidence type="ECO:0000313" key="3">
    <source>
        <dbReference type="EMBL" id="ANE41055.1"/>
    </source>
</evidence>
<gene>
    <name evidence="3" type="ORF">JM64_02875</name>
</gene>
<evidence type="ECO:0000259" key="2">
    <source>
        <dbReference type="Pfam" id="PF09851"/>
    </source>
</evidence>
<dbReference type="Pfam" id="PF09851">
    <property type="entry name" value="SHOCT"/>
    <property type="match status" value="1"/>
</dbReference>
<dbReference type="Proteomes" id="UP000077096">
    <property type="component" value="Chromosome"/>
</dbReference>
<keyword evidence="1" id="KW-0472">Membrane</keyword>
<keyword evidence="1" id="KW-0812">Transmembrane</keyword>
<dbReference type="PATRIC" id="fig|93466.3.peg.626"/>
<organism evidence="3 4">
    <name type="scientific">Fervidobacterium pennivorans</name>
    <dbReference type="NCBI Taxonomy" id="93466"/>
    <lineage>
        <taxon>Bacteria</taxon>
        <taxon>Thermotogati</taxon>
        <taxon>Thermotogota</taxon>
        <taxon>Thermotogae</taxon>
        <taxon>Thermotogales</taxon>
        <taxon>Fervidobacteriaceae</taxon>
        <taxon>Fervidobacterium</taxon>
    </lineage>
</organism>
<dbReference type="AlphaFoldDB" id="A0A172T220"/>
<proteinExistence type="predicted"/>
<dbReference type="InterPro" id="IPR018649">
    <property type="entry name" value="SHOCT"/>
</dbReference>
<protein>
    <recommendedName>
        <fullName evidence="2">SHOCT domain-containing protein</fullName>
    </recommendedName>
</protein>
<reference evidence="3 4" key="1">
    <citation type="submission" date="2014-08" db="EMBL/GenBank/DDBJ databases">
        <title>Fervidobacterium pennivorans DYC genome.</title>
        <authorList>
            <person name="Wushke S."/>
        </authorList>
    </citation>
    <scope>NUCLEOTIDE SEQUENCE [LARGE SCALE GENOMIC DNA]</scope>
    <source>
        <strain evidence="3 4">DYC</strain>
    </source>
</reference>
<feature type="transmembrane region" description="Helical" evidence="1">
    <location>
        <begin position="27"/>
        <end position="50"/>
    </location>
</feature>
<evidence type="ECO:0000256" key="1">
    <source>
        <dbReference type="SAM" id="Phobius"/>
    </source>
</evidence>
<sequence>MMRFYGFGPWLVSGCRAGFGGWLYNTLWWLRPIISFGLFLIAVFVIYKLFFAKSNLLRKKDNAIEILKERFVKGEISEEEYRKMRSILEEKE</sequence>
<keyword evidence="1" id="KW-1133">Transmembrane helix</keyword>
<dbReference type="PROSITE" id="PS51257">
    <property type="entry name" value="PROKAR_LIPOPROTEIN"/>
    <property type="match status" value="1"/>
</dbReference>
<evidence type="ECO:0000313" key="4">
    <source>
        <dbReference type="Proteomes" id="UP000077096"/>
    </source>
</evidence>
<feature type="domain" description="SHOCT" evidence="2">
    <location>
        <begin position="63"/>
        <end position="88"/>
    </location>
</feature>